<evidence type="ECO:0000313" key="1">
    <source>
        <dbReference type="EMBL" id="ADM24662.1"/>
    </source>
</evidence>
<protein>
    <submittedName>
        <fullName evidence="1">Homeodomain transcription factor HD2</fullName>
    </submittedName>
</protein>
<gene>
    <name evidence="1" type="primary">HD2</name>
</gene>
<sequence length="146" mass="15885">MEAEVHGRIVAAAVSLLNSPALGQAVARLPTSGSPKFEPLVFPSTNHTLRDNLLCHQCSAATAGMLLKMYEAAEARLAEQLRWSFGDALAQLAGLVDQAEAEILERYASSLRQRFVQKYLSTTHEVRRRIVGEVSAAKARYSASMA</sequence>
<dbReference type="EMBL" id="GU474650">
    <property type="protein sequence ID" value="ADM24662.1"/>
    <property type="molecule type" value="Genomic_DNA"/>
</dbReference>
<reference evidence="1" key="1">
    <citation type="journal article" date="2010" name="PLoS Genet.">
        <title>A deviation from the bipolar-tetrapolar mating paradigm in an early diverged basidiomycete.</title>
        <authorList>
            <person name="Coelho M.A."/>
            <person name="Sampaio J.P."/>
            <person name="Goncalves P."/>
        </authorList>
    </citation>
    <scope>NUCLEOTIDE SEQUENCE</scope>
    <source>
        <strain evidence="1">CBS 1013</strain>
    </source>
</reference>
<dbReference type="AlphaFoldDB" id="E0XNP7"/>
<dbReference type="GO" id="GO:0003677">
    <property type="term" value="F:DNA binding"/>
    <property type="evidence" value="ECO:0007669"/>
    <property type="project" value="UniProtKB-KW"/>
</dbReference>
<name>E0XNP7_SPOSA</name>
<proteinExistence type="predicted"/>
<accession>E0XNP7</accession>
<organism evidence="1">
    <name type="scientific">Sporidiobolus salmonicolor</name>
    <name type="common">Yeast-like fungus</name>
    <name type="synonym">Sporobolomyces salmonicolor</name>
    <dbReference type="NCBI Taxonomy" id="5005"/>
    <lineage>
        <taxon>Eukaryota</taxon>
        <taxon>Fungi</taxon>
        <taxon>Dikarya</taxon>
        <taxon>Basidiomycota</taxon>
        <taxon>Pucciniomycotina</taxon>
        <taxon>Microbotryomycetes</taxon>
        <taxon>Sporidiobolales</taxon>
        <taxon>Sporidiobolaceae</taxon>
        <taxon>Sporobolomyces</taxon>
    </lineage>
</organism>
<keyword evidence="1" id="KW-0371">Homeobox</keyword>
<feature type="non-terminal residue" evidence="1">
    <location>
        <position position="146"/>
    </location>
</feature>